<dbReference type="KEGG" id="kau:B6264_05250"/>
<dbReference type="GO" id="GO:0019563">
    <property type="term" value="P:glycerol catabolic process"/>
    <property type="evidence" value="ECO:0007669"/>
    <property type="project" value="InterPro"/>
</dbReference>
<reference evidence="9" key="3">
    <citation type="submission" date="2016-08" db="EMBL/GenBank/DDBJ databases">
        <title>Sequencing, assembly and comparative genomics of S. aureofaciens ATCC 10762.</title>
        <authorList>
            <person name="Gradnigo J.S."/>
            <person name="Johnson N."/>
            <person name="Somerville G.A."/>
        </authorList>
    </citation>
    <scope>NUCLEOTIDE SEQUENCE [LARGE SCALE GENOMIC DNA]</scope>
    <source>
        <strain evidence="9">ATCC 10762 / DSM 40127 / CCM 3239 / JCM 4008 / LMG 5968 / NBRC 12843 / NCIMB 8234 / A-377</strain>
    </source>
</reference>
<gene>
    <name evidence="7" type="ORF">GCM10010502_33990</name>
    <name evidence="8" type="ORF">HS99_0037855</name>
</gene>
<evidence type="ECO:0000256" key="4">
    <source>
        <dbReference type="ARBA" id="ARBA00022679"/>
    </source>
</evidence>
<dbReference type="Gene3D" id="3.40.50.510">
    <property type="entry name" value="Phosphotransferase system, mannose-type IIA component"/>
    <property type="match status" value="1"/>
</dbReference>
<evidence type="ECO:0000313" key="8">
    <source>
        <dbReference type="EMBL" id="OEV33777.1"/>
    </source>
</evidence>
<dbReference type="PROSITE" id="PS51096">
    <property type="entry name" value="PTS_EIIA_TYPE_4"/>
    <property type="match status" value="1"/>
</dbReference>
<dbReference type="Proteomes" id="UP000037395">
    <property type="component" value="Unassembled WGS sequence"/>
</dbReference>
<keyword evidence="8" id="KW-0670">Pyruvate</keyword>
<evidence type="ECO:0000256" key="3">
    <source>
        <dbReference type="ARBA" id="ARBA00012095"/>
    </source>
</evidence>
<dbReference type="OrthoDB" id="350754at2"/>
<comment type="catalytic activity">
    <reaction evidence="1">
        <text>dihydroxyacetone + phosphoenolpyruvate = dihydroxyacetone phosphate + pyruvate</text>
        <dbReference type="Rhea" id="RHEA:18381"/>
        <dbReference type="ChEBI" id="CHEBI:15361"/>
        <dbReference type="ChEBI" id="CHEBI:16016"/>
        <dbReference type="ChEBI" id="CHEBI:57642"/>
        <dbReference type="ChEBI" id="CHEBI:58702"/>
        <dbReference type="EC" id="2.7.1.121"/>
    </reaction>
</comment>
<sequence length="131" mass="12814">MSGHVGIVLVSHSARLAEGLRELLGELAPDGVRVVVAAGTEDGGLGTSYELIAGAIAEADGGAGVVVLPDLGSSVLTAATVLEDEPRPGVELVDAPFVEGAVAAAVTASTGAGLAEVVAAAEDARTFRKLG</sequence>
<dbReference type="AlphaFoldDB" id="A0A1E7MZC2"/>
<evidence type="ECO:0000256" key="2">
    <source>
        <dbReference type="ARBA" id="ARBA00002788"/>
    </source>
</evidence>
<dbReference type="Proteomes" id="UP000610124">
    <property type="component" value="Unassembled WGS sequence"/>
</dbReference>
<dbReference type="InterPro" id="IPR039643">
    <property type="entry name" value="DhaM"/>
</dbReference>
<dbReference type="PANTHER" id="PTHR38594">
    <property type="entry name" value="PEP-DEPENDENT DIHYDROXYACETONE KINASE, PHOSPHORYL DONOR SUBUNIT DHAM"/>
    <property type="match status" value="1"/>
</dbReference>
<dbReference type="GO" id="GO:0009401">
    <property type="term" value="P:phosphoenolpyruvate-dependent sugar phosphotransferase system"/>
    <property type="evidence" value="ECO:0007669"/>
    <property type="project" value="InterPro"/>
</dbReference>
<feature type="domain" description="PTS EIIA type-4" evidence="6">
    <location>
        <begin position="4"/>
        <end position="131"/>
    </location>
</feature>
<proteinExistence type="predicted"/>
<dbReference type="InterPro" id="IPR012844">
    <property type="entry name" value="DhaM_N"/>
</dbReference>
<protein>
    <recommendedName>
        <fullName evidence="3">phosphoenolpyruvate--glycerone phosphotransferase</fullName>
        <ecNumber evidence="3">2.7.1.121</ecNumber>
    </recommendedName>
</protein>
<reference evidence="8" key="4">
    <citation type="submission" date="2016-08" db="EMBL/GenBank/DDBJ databases">
        <title>Sequencing, Assembly and Comparative Genomics of S. aureofaciens ATCC 10762.</title>
        <authorList>
            <person name="Gradnigo J.S."/>
            <person name="Johnson N."/>
            <person name="Somerville G.A."/>
        </authorList>
    </citation>
    <scope>NUCLEOTIDE SEQUENCE [LARGE SCALE GENOMIC DNA]</scope>
    <source>
        <strain evidence="8">ATCC 10762</strain>
    </source>
</reference>
<reference evidence="8 9" key="2">
    <citation type="submission" date="2014-07" db="EMBL/GenBank/DDBJ databases">
        <authorList>
            <person name="Zhang J.E."/>
            <person name="Yang H."/>
            <person name="Guo J."/>
            <person name="Deng Z."/>
            <person name="Luo H."/>
            <person name="Luo M."/>
            <person name="Zhao B."/>
        </authorList>
    </citation>
    <scope>NUCLEOTIDE SEQUENCE [LARGE SCALE GENOMIC DNA]</scope>
    <source>
        <strain evidence="8">ATCC 10762</strain>
        <strain evidence="9">ATCC 10762 / DSM 40127 / CCM 3239 / JCM 4008 / LMG 5968 / NBRC 12843 / NCIMB 8234 / A-377</strain>
    </source>
</reference>
<dbReference type="EMBL" id="BMUB01000007">
    <property type="protein sequence ID" value="GGU79451.1"/>
    <property type="molecule type" value="Genomic_DNA"/>
</dbReference>
<evidence type="ECO:0000313" key="7">
    <source>
        <dbReference type="EMBL" id="GGU79451.1"/>
    </source>
</evidence>
<dbReference type="GO" id="GO:0016020">
    <property type="term" value="C:membrane"/>
    <property type="evidence" value="ECO:0007669"/>
    <property type="project" value="InterPro"/>
</dbReference>
<comment type="caution">
    <text evidence="8">The sequence shown here is derived from an EMBL/GenBank/DDBJ whole genome shotgun (WGS) entry which is preliminary data.</text>
</comment>
<dbReference type="EMBL" id="JPRF03000058">
    <property type="protein sequence ID" value="OEV33777.1"/>
    <property type="molecule type" value="Genomic_DNA"/>
</dbReference>
<accession>A0A8H9HT76</accession>
<dbReference type="InterPro" id="IPR036662">
    <property type="entry name" value="PTS_EIIA_man-typ_sf"/>
</dbReference>
<reference evidence="7" key="1">
    <citation type="journal article" date="2014" name="Int. J. Syst. Evol. Microbiol.">
        <title>Complete genome sequence of Corynebacterium casei LMG S-19264T (=DSM 44701T), isolated from a smear-ripened cheese.</title>
        <authorList>
            <consortium name="US DOE Joint Genome Institute (JGI-PGF)"/>
            <person name="Walter F."/>
            <person name="Albersmeier A."/>
            <person name="Kalinowski J."/>
            <person name="Ruckert C."/>
        </authorList>
    </citation>
    <scope>NUCLEOTIDE SEQUENCE</scope>
    <source>
        <strain evidence="7">JCM 4434</strain>
    </source>
</reference>
<evidence type="ECO:0000259" key="6">
    <source>
        <dbReference type="PROSITE" id="PS51096"/>
    </source>
</evidence>
<dbReference type="SUPFAM" id="SSF53062">
    <property type="entry name" value="PTS system fructose IIA component-like"/>
    <property type="match status" value="1"/>
</dbReference>
<evidence type="ECO:0000256" key="1">
    <source>
        <dbReference type="ARBA" id="ARBA00001113"/>
    </source>
</evidence>
<dbReference type="GO" id="GO:0047324">
    <property type="term" value="F:phosphoenolpyruvate-glycerone phosphotransferase activity"/>
    <property type="evidence" value="ECO:0007669"/>
    <property type="project" value="UniProtKB-EC"/>
</dbReference>
<dbReference type="NCBIfam" id="TIGR02364">
    <property type="entry name" value="dha_pts"/>
    <property type="match status" value="1"/>
</dbReference>
<dbReference type="GeneID" id="97486464"/>
<dbReference type="PANTHER" id="PTHR38594:SF1">
    <property type="entry name" value="PEP-DEPENDENT DIHYDROXYACETONE KINASE, PHOSPHORYL DONOR SUBUNIT DHAM"/>
    <property type="match status" value="1"/>
</dbReference>
<name>A0A1E7MZC2_KITAU</name>
<organism evidence="8 9">
    <name type="scientific">Kitasatospora aureofaciens</name>
    <name type="common">Streptomyces aureofaciens</name>
    <dbReference type="NCBI Taxonomy" id="1894"/>
    <lineage>
        <taxon>Bacteria</taxon>
        <taxon>Bacillati</taxon>
        <taxon>Actinomycetota</taxon>
        <taxon>Actinomycetes</taxon>
        <taxon>Kitasatosporales</taxon>
        <taxon>Streptomycetaceae</taxon>
        <taxon>Kitasatospora</taxon>
    </lineage>
</organism>
<reference evidence="7" key="5">
    <citation type="submission" date="2020-09" db="EMBL/GenBank/DDBJ databases">
        <authorList>
            <person name="Sun Q."/>
            <person name="Ohkuma M."/>
        </authorList>
    </citation>
    <scope>NUCLEOTIDE SEQUENCE</scope>
    <source>
        <strain evidence="7">JCM 4434</strain>
    </source>
</reference>
<keyword evidence="4 8" id="KW-0808">Transferase</keyword>
<evidence type="ECO:0000256" key="5">
    <source>
        <dbReference type="ARBA" id="ARBA00046577"/>
    </source>
</evidence>
<dbReference type="Pfam" id="PF03610">
    <property type="entry name" value="EIIA-man"/>
    <property type="match status" value="1"/>
</dbReference>
<dbReference type="EC" id="2.7.1.121" evidence="3"/>
<dbReference type="RefSeq" id="WP_030289129.1">
    <property type="nucleotide sequence ID" value="NZ_BMUB01000007.1"/>
</dbReference>
<accession>A0A1E7MZC2</accession>
<comment type="function">
    <text evidence="2">Component of the dihydroxyacetone kinase complex, which is responsible for the phosphoenolpyruvate (PEP)-dependent phosphorylation of dihydroxyacetone. DhaM serves as the phosphoryl donor. Is phosphorylated by phosphoenolpyruvate in an EI- and HPr-dependent reaction, and a phosphorelay system on histidine residues finally leads to phosphoryl transfer to DhaL and dihydroxyacetone.</text>
</comment>
<dbReference type="InterPro" id="IPR004701">
    <property type="entry name" value="PTS_EIIA_man-typ"/>
</dbReference>
<evidence type="ECO:0000313" key="9">
    <source>
        <dbReference type="Proteomes" id="UP000037395"/>
    </source>
</evidence>
<comment type="subunit">
    <text evidence="5">Homodimer. The dihydroxyacetone kinase complex is composed of a homodimer of DhaM, a homodimer of DhaK and the subunit DhaL.</text>
</comment>
<keyword evidence="9" id="KW-1185">Reference proteome</keyword>